<dbReference type="SUPFAM" id="SSF53756">
    <property type="entry name" value="UDP-Glycosyltransferase/glycogen phosphorylase"/>
    <property type="match status" value="1"/>
</dbReference>
<organism evidence="1 2">
    <name type="scientific">Paracoccus aestuariivivens</name>
    <dbReference type="NCBI Taxonomy" id="1820333"/>
    <lineage>
        <taxon>Bacteria</taxon>
        <taxon>Pseudomonadati</taxon>
        <taxon>Pseudomonadota</taxon>
        <taxon>Alphaproteobacteria</taxon>
        <taxon>Rhodobacterales</taxon>
        <taxon>Paracoccaceae</taxon>
        <taxon>Paracoccus</taxon>
    </lineage>
</organism>
<evidence type="ECO:0000313" key="1">
    <source>
        <dbReference type="EMBL" id="MTH77163.1"/>
    </source>
</evidence>
<dbReference type="GO" id="GO:0016740">
    <property type="term" value="F:transferase activity"/>
    <property type="evidence" value="ECO:0007669"/>
    <property type="project" value="UniProtKB-KW"/>
</dbReference>
<sequence>MVPCGSGPFFGLLWLWLGLVMDLPGTRDDDRLIPMLLKSYLLVAPISFYQDPDGVVWLDPLWQRDLIAHFDYISDICVIAPRVSAEQPPKDWVPVRAPVGRVIAFHEFGEANSGWSGILAKLPSDIRTAWSMVGQADLVHSGIAGWPIPPGMLFNPIAVLRRKPLILVVESAFWRVQDRSSATFRAKVRAALTEAFAKWSLRQASFAVFTSTAYRESLPVGPSGTAMVLPASWIAATDVLSGAAASLAWNNKPSAPRFLMASRLSAEKGVGLFIEAVKIIDAQGVPLTIDVIGDGPLGAQIVDVAANTRSVRLRLLQPVPYGPQFLKLLGGYHAAIVPTTGDEQPRIIYDALSQAVPIIATDTPGNREVLADGRSGWLVRGGSADALAKALIERAEHCDELPQKGLSGLTVAHEYTHETMHRRRATAMLDLFGAKPKTTTG</sequence>
<proteinExistence type="predicted"/>
<dbReference type="PANTHER" id="PTHR12526">
    <property type="entry name" value="GLYCOSYLTRANSFERASE"/>
    <property type="match status" value="1"/>
</dbReference>
<comment type="caution">
    <text evidence="1">The sequence shown here is derived from an EMBL/GenBank/DDBJ whole genome shotgun (WGS) entry which is preliminary data.</text>
</comment>
<name>A0A6L6J4Y8_9RHOB</name>
<dbReference type="Gene3D" id="3.40.50.2000">
    <property type="entry name" value="Glycogen Phosphorylase B"/>
    <property type="match status" value="2"/>
</dbReference>
<dbReference type="OrthoDB" id="9807414at2"/>
<keyword evidence="1" id="KW-0808">Transferase</keyword>
<dbReference type="Pfam" id="PF13692">
    <property type="entry name" value="Glyco_trans_1_4"/>
    <property type="match status" value="1"/>
</dbReference>
<gene>
    <name evidence="1" type="ORF">GL286_05435</name>
</gene>
<keyword evidence="2" id="KW-1185">Reference proteome</keyword>
<dbReference type="AlphaFoldDB" id="A0A6L6J4Y8"/>
<dbReference type="Proteomes" id="UP000478183">
    <property type="component" value="Unassembled WGS sequence"/>
</dbReference>
<dbReference type="EMBL" id="WMIE01000001">
    <property type="protein sequence ID" value="MTH77163.1"/>
    <property type="molecule type" value="Genomic_DNA"/>
</dbReference>
<accession>A0A6L6J4Y8</accession>
<reference evidence="1 2" key="1">
    <citation type="submission" date="2019-11" db="EMBL/GenBank/DDBJ databases">
        <authorList>
            <person name="Dong K."/>
        </authorList>
    </citation>
    <scope>NUCLEOTIDE SEQUENCE [LARGE SCALE GENOMIC DNA]</scope>
    <source>
        <strain evidence="1 2">NBRC 111993</strain>
    </source>
</reference>
<evidence type="ECO:0000313" key="2">
    <source>
        <dbReference type="Proteomes" id="UP000478183"/>
    </source>
</evidence>
<protein>
    <submittedName>
        <fullName evidence="1">Glycosyltransferase</fullName>
    </submittedName>
</protein>